<dbReference type="EMBL" id="JABBFX010000001">
    <property type="protein sequence ID" value="NML44417.1"/>
    <property type="molecule type" value="Genomic_DNA"/>
</dbReference>
<accession>A0A848H1R8</accession>
<dbReference type="AlphaFoldDB" id="A0A848H1R8"/>
<comment type="caution">
    <text evidence="1">The sequence shown here is derived from an EMBL/GenBank/DDBJ whole genome shotgun (WGS) entry which is preliminary data.</text>
</comment>
<dbReference type="RefSeq" id="WP_169418546.1">
    <property type="nucleotide sequence ID" value="NZ_JABBFX010000001.1"/>
</dbReference>
<name>A0A848H1R8_9BURK</name>
<sequence>MAGTTINTETYKLYPSPRNPHREIFAHQVFVPHPYALVDPPSYDPKGRWSLYAAHRLADGKNGQLVTYELEADAEKFKSRFTPD</sequence>
<reference evidence="1 2" key="1">
    <citation type="submission" date="2020-04" db="EMBL/GenBank/DDBJ databases">
        <title>Ramlibacter sp. G-1-2-2 isolated from soil.</title>
        <authorList>
            <person name="Dahal R.H."/>
        </authorList>
    </citation>
    <scope>NUCLEOTIDE SEQUENCE [LARGE SCALE GENOMIC DNA]</scope>
    <source>
        <strain evidence="1 2">G-1-2-2</strain>
    </source>
</reference>
<evidence type="ECO:0000313" key="1">
    <source>
        <dbReference type="EMBL" id="NML44417.1"/>
    </source>
</evidence>
<dbReference type="Proteomes" id="UP000541185">
    <property type="component" value="Unassembled WGS sequence"/>
</dbReference>
<gene>
    <name evidence="1" type="ORF">HHL11_11685</name>
</gene>
<keyword evidence="2" id="KW-1185">Reference proteome</keyword>
<protein>
    <submittedName>
        <fullName evidence="1">Uncharacterized protein</fullName>
    </submittedName>
</protein>
<proteinExistence type="predicted"/>
<evidence type="ECO:0000313" key="2">
    <source>
        <dbReference type="Proteomes" id="UP000541185"/>
    </source>
</evidence>
<organism evidence="1 2">
    <name type="scientific">Ramlibacter agri</name>
    <dbReference type="NCBI Taxonomy" id="2728837"/>
    <lineage>
        <taxon>Bacteria</taxon>
        <taxon>Pseudomonadati</taxon>
        <taxon>Pseudomonadota</taxon>
        <taxon>Betaproteobacteria</taxon>
        <taxon>Burkholderiales</taxon>
        <taxon>Comamonadaceae</taxon>
        <taxon>Ramlibacter</taxon>
    </lineage>
</organism>